<dbReference type="OrthoDB" id="6424379at2759"/>
<dbReference type="Proteomes" id="UP001152799">
    <property type="component" value="Chromosome 15"/>
</dbReference>
<keyword evidence="1" id="KW-0812">Transmembrane</keyword>
<proteinExistence type="predicted"/>
<accession>A0A9N9MKW2</accession>
<keyword evidence="1" id="KW-0472">Membrane</keyword>
<keyword evidence="1" id="KW-1133">Transmembrane helix</keyword>
<reference evidence="2" key="1">
    <citation type="submission" date="2022-01" db="EMBL/GenBank/DDBJ databases">
        <authorList>
            <person name="King R."/>
        </authorList>
    </citation>
    <scope>NUCLEOTIDE SEQUENCE</scope>
</reference>
<protein>
    <submittedName>
        <fullName evidence="2">Uncharacterized protein</fullName>
    </submittedName>
</protein>
<name>A0A9N9MKW2_9CUCU</name>
<evidence type="ECO:0000313" key="3">
    <source>
        <dbReference type="Proteomes" id="UP001152799"/>
    </source>
</evidence>
<keyword evidence="3" id="KW-1185">Reference proteome</keyword>
<organism evidence="2 3">
    <name type="scientific">Ceutorhynchus assimilis</name>
    <name type="common">cabbage seed weevil</name>
    <dbReference type="NCBI Taxonomy" id="467358"/>
    <lineage>
        <taxon>Eukaryota</taxon>
        <taxon>Metazoa</taxon>
        <taxon>Ecdysozoa</taxon>
        <taxon>Arthropoda</taxon>
        <taxon>Hexapoda</taxon>
        <taxon>Insecta</taxon>
        <taxon>Pterygota</taxon>
        <taxon>Neoptera</taxon>
        <taxon>Endopterygota</taxon>
        <taxon>Coleoptera</taxon>
        <taxon>Polyphaga</taxon>
        <taxon>Cucujiformia</taxon>
        <taxon>Curculionidae</taxon>
        <taxon>Ceutorhynchinae</taxon>
        <taxon>Ceutorhynchus</taxon>
    </lineage>
</organism>
<dbReference type="AlphaFoldDB" id="A0A9N9MKW2"/>
<dbReference type="EMBL" id="OU892291">
    <property type="protein sequence ID" value="CAG9763857.1"/>
    <property type="molecule type" value="Genomic_DNA"/>
</dbReference>
<gene>
    <name evidence="2" type="ORF">CEUTPL_LOCUS4511</name>
</gene>
<sequence>MERLAAAVYGDDPPSPEDATMWDVIDAAAADCECPGPPPEFLLPPPPLPPSLQPADPMICTDDPLIVETCDALPLIDASSQTLAVIALCSVLLGLLVFIAVILVWKHKRVQNFLLCKNSPQNNCDGAAATGLYEDLNEVMLRHTTPHHHHHHQLTGGHIVAPSIENCDKNTVKILLCEEIQHEIIIIAENDFLADR</sequence>
<evidence type="ECO:0000256" key="1">
    <source>
        <dbReference type="SAM" id="Phobius"/>
    </source>
</evidence>
<evidence type="ECO:0000313" key="2">
    <source>
        <dbReference type="EMBL" id="CAG9763857.1"/>
    </source>
</evidence>
<feature type="transmembrane region" description="Helical" evidence="1">
    <location>
        <begin position="83"/>
        <end position="105"/>
    </location>
</feature>